<reference evidence="3" key="1">
    <citation type="journal article" date="2012" name="Nature">
        <title>A physical, genetic and functional sequence assembly of the barley genome.</title>
        <authorList>
            <consortium name="The International Barley Genome Sequencing Consortium"/>
            <person name="Mayer K.F."/>
            <person name="Waugh R."/>
            <person name="Brown J.W."/>
            <person name="Schulman A."/>
            <person name="Langridge P."/>
            <person name="Platzer M."/>
            <person name="Fincher G.B."/>
            <person name="Muehlbauer G.J."/>
            <person name="Sato K."/>
            <person name="Close T.J."/>
            <person name="Wise R.P."/>
            <person name="Stein N."/>
        </authorList>
    </citation>
    <scope>NUCLEOTIDE SEQUENCE [LARGE SCALE GENOMIC DNA]</scope>
    <source>
        <strain evidence="3">cv. Morex</strain>
    </source>
</reference>
<dbReference type="RefSeq" id="XP_044979653.1">
    <property type="nucleotide sequence ID" value="XM_045123718.1"/>
</dbReference>
<dbReference type="InterPro" id="IPR038765">
    <property type="entry name" value="Papain-like_cys_pep_sf"/>
</dbReference>
<dbReference type="KEGG" id="hvg:123447141"/>
<evidence type="ECO:0000313" key="2">
    <source>
        <dbReference type="EnsemblPlants" id="HORVU.MOREX.r3.4HG0406070.1"/>
    </source>
</evidence>
<dbReference type="Pfam" id="PF08246">
    <property type="entry name" value="Inhibitor_I29"/>
    <property type="match status" value="1"/>
</dbReference>
<dbReference type="Gramene" id="HORVU.MOREX.r2.4HG0338030.1">
    <property type="protein sequence ID" value="HORVU.MOREX.r2.4HG0338030.1"/>
    <property type="gene ID" value="HORVU.MOREX.r2.4HG0338030"/>
</dbReference>
<gene>
    <name evidence="2" type="primary">LOC123447141</name>
</gene>
<evidence type="ECO:0000259" key="1">
    <source>
        <dbReference type="SMART" id="SM00848"/>
    </source>
</evidence>
<accession>A0A8I6XKK1</accession>
<dbReference type="InterPro" id="IPR013201">
    <property type="entry name" value="Prot_inhib_I29"/>
</dbReference>
<dbReference type="AlphaFoldDB" id="A0A8I6XKK1"/>
<reference evidence="2" key="3">
    <citation type="submission" date="2022-01" db="UniProtKB">
        <authorList>
            <consortium name="EnsemblPlants"/>
        </authorList>
    </citation>
    <scope>IDENTIFICATION</scope>
    <source>
        <strain evidence="2">subsp. vulgare</strain>
    </source>
</reference>
<keyword evidence="3" id="KW-1185">Reference proteome</keyword>
<reference evidence="2" key="2">
    <citation type="submission" date="2020-10" db="EMBL/GenBank/DDBJ databases">
        <authorList>
            <person name="Scholz U."/>
            <person name="Mascher M."/>
            <person name="Fiebig A."/>
        </authorList>
    </citation>
    <scope>NUCLEOTIDE SEQUENCE [LARGE SCALE GENOMIC DNA]</scope>
    <source>
        <strain evidence="2">cv. Morex</strain>
    </source>
</reference>
<feature type="domain" description="Cathepsin propeptide inhibitor" evidence="1">
    <location>
        <begin position="109"/>
        <end position="166"/>
    </location>
</feature>
<dbReference type="GeneID" id="123447141"/>
<dbReference type="Gramene" id="HORVU.MOREX.r3.4HG0406070.1">
    <property type="protein sequence ID" value="HORVU.MOREX.r3.4HG0406070.1"/>
    <property type="gene ID" value="HORVU.MOREX.r3.4HG0406070"/>
</dbReference>
<dbReference type="EnsemblPlants" id="HORVU.MOREX.r3.4HG0406070.1">
    <property type="protein sequence ID" value="HORVU.MOREX.r3.4HG0406070.1"/>
    <property type="gene ID" value="HORVU.MOREX.r3.4HG0406070"/>
</dbReference>
<dbReference type="SMART" id="SM00848">
    <property type="entry name" value="Inhibitor_I29"/>
    <property type="match status" value="1"/>
</dbReference>
<dbReference type="Gene3D" id="1.10.287.2250">
    <property type="match status" value="1"/>
</dbReference>
<dbReference type="SUPFAM" id="SSF54001">
    <property type="entry name" value="Cysteine proteinases"/>
    <property type="match status" value="1"/>
</dbReference>
<dbReference type="OrthoDB" id="694856at2759"/>
<proteinExistence type="predicted"/>
<name>A0A8I6XKK1_HORVV</name>
<protein>
    <recommendedName>
        <fullName evidence="1">Cathepsin propeptide inhibitor domain-containing protein</fullName>
    </recommendedName>
</protein>
<sequence>MSPLRFFGSLIVGRLSSRRIGSQALGSARLRHQSRNFADGVGGSTFPGRLPVGESRVSAVTVGACLSILMGGMWYFKEDAEKPVALKQNHHEEAMEEETIEEKAMTKRFEDWMIKYDRKYKDKEEKAMRYELFKLTAQHVDQNNATPGTLCTLGTNQFADLTEEEFSWCCGGPRSIISGKEIMRRGYL</sequence>
<evidence type="ECO:0000313" key="3">
    <source>
        <dbReference type="Proteomes" id="UP000011116"/>
    </source>
</evidence>
<dbReference type="Proteomes" id="UP000011116">
    <property type="component" value="Chromosome 4H"/>
</dbReference>
<organism evidence="2 3">
    <name type="scientific">Hordeum vulgare subsp. vulgare</name>
    <name type="common">Domesticated barley</name>
    <dbReference type="NCBI Taxonomy" id="112509"/>
    <lineage>
        <taxon>Eukaryota</taxon>
        <taxon>Viridiplantae</taxon>
        <taxon>Streptophyta</taxon>
        <taxon>Embryophyta</taxon>
        <taxon>Tracheophyta</taxon>
        <taxon>Spermatophyta</taxon>
        <taxon>Magnoliopsida</taxon>
        <taxon>Liliopsida</taxon>
        <taxon>Poales</taxon>
        <taxon>Poaceae</taxon>
        <taxon>BOP clade</taxon>
        <taxon>Pooideae</taxon>
        <taxon>Triticodae</taxon>
        <taxon>Triticeae</taxon>
        <taxon>Hordeinae</taxon>
        <taxon>Hordeum</taxon>
    </lineage>
</organism>
<dbReference type="SMR" id="A0A8I6XKK1"/>